<proteinExistence type="predicted"/>
<gene>
    <name evidence="2" type="ORF">DDE23_00750</name>
</gene>
<keyword evidence="3" id="KW-1185">Reference proteome</keyword>
<reference evidence="2 3" key="1">
    <citation type="journal article" date="2011" name="Syst. Appl. Microbiol.">
        <title>Defluviimonas denitrificans gen. nov., sp. nov., and Pararhodobacter aggregans gen. nov., sp. nov., non-phototrophic Rhodobacteraceae from the biofilter of a marine aquaculture.</title>
        <authorList>
            <person name="Foesel B.U."/>
            <person name="Drake H.L."/>
            <person name="Schramm A."/>
        </authorList>
    </citation>
    <scope>NUCLEOTIDE SEQUENCE [LARGE SCALE GENOMIC DNA]</scope>
    <source>
        <strain evidence="2 3">D1-19</strain>
    </source>
</reference>
<evidence type="ECO:0000313" key="2">
    <source>
        <dbReference type="EMBL" id="PVE48969.1"/>
    </source>
</evidence>
<dbReference type="Proteomes" id="UP000244810">
    <property type="component" value="Unassembled WGS sequence"/>
</dbReference>
<feature type="chain" id="PRO_5015595383" evidence="1">
    <location>
        <begin position="21"/>
        <end position="206"/>
    </location>
</feature>
<dbReference type="AlphaFoldDB" id="A0A2T7UWM5"/>
<evidence type="ECO:0000313" key="3">
    <source>
        <dbReference type="Proteomes" id="UP000244810"/>
    </source>
</evidence>
<protein>
    <submittedName>
        <fullName evidence="2">Uncharacterized protein</fullName>
    </submittedName>
</protein>
<dbReference type="EMBL" id="QDDR01000001">
    <property type="protein sequence ID" value="PVE48969.1"/>
    <property type="molecule type" value="Genomic_DNA"/>
</dbReference>
<comment type="caution">
    <text evidence="2">The sequence shown here is derived from an EMBL/GenBank/DDBJ whole genome shotgun (WGS) entry which is preliminary data.</text>
</comment>
<dbReference type="RefSeq" id="WP_107749475.1">
    <property type="nucleotide sequence ID" value="NZ_QBKF01000001.1"/>
</dbReference>
<dbReference type="OrthoDB" id="7878798at2"/>
<keyword evidence="1" id="KW-0732">Signal</keyword>
<evidence type="ECO:0000256" key="1">
    <source>
        <dbReference type="SAM" id="SignalP"/>
    </source>
</evidence>
<sequence>MLKPFAALLISAVLAGPALAGALEDASALCSDPMTTGPEKREQMLRYGFTPAEADPQGALGDLAIAHILPFTNDLPDLEARFAAAPVLAGNINRMIAEGTISLWQREGALLAFSIGQTAEGTEHVTCLFAGPPSDDLQTMFDRYGEPEDLPHLETLALRFDETAINLQTETRYQMISIWSRLTSEPPRTPLTDAYRLERIEEPADG</sequence>
<feature type="signal peptide" evidence="1">
    <location>
        <begin position="1"/>
        <end position="20"/>
    </location>
</feature>
<name>A0A2T7UWM5_9RHOB</name>
<organism evidence="2 3">
    <name type="scientific">Pararhodobacter aggregans</name>
    <dbReference type="NCBI Taxonomy" id="404875"/>
    <lineage>
        <taxon>Bacteria</taxon>
        <taxon>Pseudomonadati</taxon>
        <taxon>Pseudomonadota</taxon>
        <taxon>Alphaproteobacteria</taxon>
        <taxon>Rhodobacterales</taxon>
        <taxon>Paracoccaceae</taxon>
        <taxon>Pararhodobacter</taxon>
    </lineage>
</organism>
<accession>A0A2T7UWM5</accession>